<accession>W4GYS8</accession>
<dbReference type="GeneID" id="20805442"/>
<evidence type="ECO:0000313" key="1">
    <source>
        <dbReference type="EMBL" id="ETV84159.1"/>
    </source>
</evidence>
<gene>
    <name evidence="1" type="ORF">H257_03446</name>
</gene>
<name>W4GYS8_APHAT</name>
<reference evidence="1" key="1">
    <citation type="submission" date="2013-12" db="EMBL/GenBank/DDBJ databases">
        <title>The Genome Sequence of Aphanomyces astaci APO3.</title>
        <authorList>
            <consortium name="The Broad Institute Genomics Platform"/>
            <person name="Russ C."/>
            <person name="Tyler B."/>
            <person name="van West P."/>
            <person name="Dieguez-Uribeondo J."/>
            <person name="Young S.K."/>
            <person name="Zeng Q."/>
            <person name="Gargeya S."/>
            <person name="Fitzgerald M."/>
            <person name="Abouelleil A."/>
            <person name="Alvarado L."/>
            <person name="Chapman S.B."/>
            <person name="Gainer-Dewar J."/>
            <person name="Goldberg J."/>
            <person name="Griggs A."/>
            <person name="Gujja S."/>
            <person name="Hansen M."/>
            <person name="Howarth C."/>
            <person name="Imamovic A."/>
            <person name="Ireland A."/>
            <person name="Larimer J."/>
            <person name="McCowan C."/>
            <person name="Murphy C."/>
            <person name="Pearson M."/>
            <person name="Poon T.W."/>
            <person name="Priest M."/>
            <person name="Roberts A."/>
            <person name="Saif S."/>
            <person name="Shea T."/>
            <person name="Sykes S."/>
            <person name="Wortman J."/>
            <person name="Nusbaum C."/>
            <person name="Birren B."/>
        </authorList>
    </citation>
    <scope>NUCLEOTIDE SEQUENCE [LARGE SCALE GENOMIC DNA]</scope>
    <source>
        <strain evidence="1">APO3</strain>
    </source>
</reference>
<organism evidence="1">
    <name type="scientific">Aphanomyces astaci</name>
    <name type="common">Crayfish plague agent</name>
    <dbReference type="NCBI Taxonomy" id="112090"/>
    <lineage>
        <taxon>Eukaryota</taxon>
        <taxon>Sar</taxon>
        <taxon>Stramenopiles</taxon>
        <taxon>Oomycota</taxon>
        <taxon>Saprolegniomycetes</taxon>
        <taxon>Saprolegniales</taxon>
        <taxon>Verrucalvaceae</taxon>
        <taxon>Aphanomyces</taxon>
    </lineage>
</organism>
<protein>
    <submittedName>
        <fullName evidence="1">Uncharacterized protein</fullName>
    </submittedName>
</protein>
<dbReference type="AlphaFoldDB" id="W4GYS8"/>
<sequence>MSSQRSNYMRKWLCKIDDGVACDKTRKHSNDGFKTHVVSVHQLEWVRNGRETFGVKIDAPAVEDAPSNEDDAVARRRRRN</sequence>
<dbReference type="RefSeq" id="XP_009825851.1">
    <property type="nucleotide sequence ID" value="XM_009827549.1"/>
</dbReference>
<dbReference type="EMBL" id="KI913119">
    <property type="protein sequence ID" value="ETV84159.1"/>
    <property type="molecule type" value="Genomic_DNA"/>
</dbReference>
<proteinExistence type="predicted"/>
<dbReference type="VEuPathDB" id="FungiDB:H257_03446"/>